<dbReference type="Gene3D" id="3.20.20.190">
    <property type="entry name" value="Phosphatidylinositol (PI) phosphodiesterase"/>
    <property type="match status" value="1"/>
</dbReference>
<keyword evidence="10" id="KW-1185">Reference proteome</keyword>
<dbReference type="EC" id="3.1.4.46" evidence="2"/>
<dbReference type="Pfam" id="PF03009">
    <property type="entry name" value="GDPD"/>
    <property type="match status" value="1"/>
</dbReference>
<feature type="chain" id="PRO_5045681452" description="glycerophosphodiester phosphodiesterase" evidence="7">
    <location>
        <begin position="28"/>
        <end position="383"/>
    </location>
</feature>
<proteinExistence type="inferred from homology"/>
<organism evidence="9 10">
    <name type="scientific">Acidovorax bellezanensis</name>
    <dbReference type="NCBI Taxonomy" id="2976702"/>
    <lineage>
        <taxon>Bacteria</taxon>
        <taxon>Pseudomonadati</taxon>
        <taxon>Pseudomonadota</taxon>
        <taxon>Betaproteobacteria</taxon>
        <taxon>Burkholderiales</taxon>
        <taxon>Comamonadaceae</taxon>
        <taxon>Acidovorax</taxon>
    </lineage>
</organism>
<dbReference type="CDD" id="cd08602">
    <property type="entry name" value="GDPD_ScGlpQ1_like"/>
    <property type="match status" value="1"/>
</dbReference>
<name>A0ABT2PM14_9BURK</name>
<evidence type="ECO:0000256" key="4">
    <source>
        <dbReference type="ARBA" id="ARBA00022798"/>
    </source>
</evidence>
<sequence length="383" mass="41286">MVLLRSCKKTVLASALAWMALAGSAQAQPVAAQAQAWPPKPALIAHRGASALRPEHTLAAYQKAIDDGADLIEPDLVITRDGVLVARHENAIAILKADGTIQEATTDVADHPEFAARRTTKTIDGKPITGWFVEDFTLAELKTLRARERIPQLRPANAAYDGQFEVPTLQEVIALARSQSERTGRTIGLYVETKHPSYFQSIGQPLETPLLEILAKNGLNRADAPVFIQSFEVDNLRALHQQTPVRLVQLLTPKGSPFDQSLRHGAQARTYAQMSTPAGLADIATYAQAVGPSKTMVIPNVDGGHGQPTALVRDAHAAGLQVHVWTLRPENAFLPERLKGQPVAQASQRGDARADMDAFLRTGIDGVFTDDPAVGRAAITALK</sequence>
<dbReference type="PROSITE" id="PS51704">
    <property type="entry name" value="GP_PDE"/>
    <property type="match status" value="1"/>
</dbReference>
<dbReference type="InterPro" id="IPR030395">
    <property type="entry name" value="GP_PDE_dom"/>
</dbReference>
<evidence type="ECO:0000256" key="5">
    <source>
        <dbReference type="ARBA" id="ARBA00022801"/>
    </source>
</evidence>
<comment type="similarity">
    <text evidence="1">Belongs to the glycerophosphoryl diester phosphodiesterase family.</text>
</comment>
<gene>
    <name evidence="9" type="ORF">N0K08_12815</name>
</gene>
<comment type="caution">
    <text evidence="9">The sequence shown here is derived from an EMBL/GenBank/DDBJ whole genome shotgun (WGS) entry which is preliminary data.</text>
</comment>
<evidence type="ECO:0000313" key="9">
    <source>
        <dbReference type="EMBL" id="MCT9811524.1"/>
    </source>
</evidence>
<evidence type="ECO:0000256" key="6">
    <source>
        <dbReference type="ARBA" id="ARBA00047512"/>
    </source>
</evidence>
<dbReference type="RefSeq" id="WP_261500767.1">
    <property type="nucleotide sequence ID" value="NZ_JAODYH010000005.1"/>
</dbReference>
<keyword evidence="3 7" id="KW-0732">Signal</keyword>
<protein>
    <recommendedName>
        <fullName evidence="2">glycerophosphodiester phosphodiesterase</fullName>
        <ecNumber evidence="2">3.1.4.46</ecNumber>
    </recommendedName>
</protein>
<reference evidence="9 10" key="1">
    <citation type="submission" date="2022-09" db="EMBL/GenBank/DDBJ databases">
        <title>Draft genome of isolate Be4.</title>
        <authorList>
            <person name="Sanchez-Castro I."/>
            <person name="Martinez-Rodriguez P."/>
            <person name="Descostes M."/>
            <person name="Merroun M."/>
        </authorList>
    </citation>
    <scope>NUCLEOTIDE SEQUENCE [LARGE SCALE GENOMIC DNA]</scope>
    <source>
        <strain evidence="9 10">Be4</strain>
    </source>
</reference>
<evidence type="ECO:0000313" key="10">
    <source>
        <dbReference type="Proteomes" id="UP001525968"/>
    </source>
</evidence>
<dbReference type="SUPFAM" id="SSF51695">
    <property type="entry name" value="PLC-like phosphodiesterases"/>
    <property type="match status" value="1"/>
</dbReference>
<evidence type="ECO:0000259" key="8">
    <source>
        <dbReference type="PROSITE" id="PS51704"/>
    </source>
</evidence>
<evidence type="ECO:0000256" key="7">
    <source>
        <dbReference type="SAM" id="SignalP"/>
    </source>
</evidence>
<accession>A0ABT2PM14</accession>
<keyword evidence="4" id="KW-0319">Glycerol metabolism</keyword>
<evidence type="ECO:0000256" key="3">
    <source>
        <dbReference type="ARBA" id="ARBA00022729"/>
    </source>
</evidence>
<evidence type="ECO:0000256" key="2">
    <source>
        <dbReference type="ARBA" id="ARBA00012247"/>
    </source>
</evidence>
<comment type="catalytic activity">
    <reaction evidence="6">
        <text>a sn-glycero-3-phosphodiester + H2O = an alcohol + sn-glycerol 3-phosphate + H(+)</text>
        <dbReference type="Rhea" id="RHEA:12969"/>
        <dbReference type="ChEBI" id="CHEBI:15377"/>
        <dbReference type="ChEBI" id="CHEBI:15378"/>
        <dbReference type="ChEBI" id="CHEBI:30879"/>
        <dbReference type="ChEBI" id="CHEBI:57597"/>
        <dbReference type="ChEBI" id="CHEBI:83408"/>
        <dbReference type="EC" id="3.1.4.46"/>
    </reaction>
</comment>
<dbReference type="InterPro" id="IPR017946">
    <property type="entry name" value="PLC-like_Pdiesterase_TIM-brl"/>
</dbReference>
<feature type="signal peptide" evidence="7">
    <location>
        <begin position="1"/>
        <end position="27"/>
    </location>
</feature>
<dbReference type="Proteomes" id="UP001525968">
    <property type="component" value="Unassembled WGS sequence"/>
</dbReference>
<dbReference type="PANTHER" id="PTHR43620">
    <property type="entry name" value="GLYCEROPHOSPHORYL DIESTER PHOSPHODIESTERASE"/>
    <property type="match status" value="1"/>
</dbReference>
<dbReference type="EMBL" id="JAODYH010000005">
    <property type="protein sequence ID" value="MCT9811524.1"/>
    <property type="molecule type" value="Genomic_DNA"/>
</dbReference>
<feature type="domain" description="GP-PDE" evidence="8">
    <location>
        <begin position="41"/>
        <end position="379"/>
    </location>
</feature>
<evidence type="ECO:0000256" key="1">
    <source>
        <dbReference type="ARBA" id="ARBA00007277"/>
    </source>
</evidence>
<keyword evidence="5" id="KW-0378">Hydrolase</keyword>
<dbReference type="PANTHER" id="PTHR43620:SF7">
    <property type="entry name" value="GLYCEROPHOSPHODIESTER PHOSPHODIESTERASE GDPD5-RELATED"/>
    <property type="match status" value="1"/>
</dbReference>